<dbReference type="Proteomes" id="UP000780801">
    <property type="component" value="Unassembled WGS sequence"/>
</dbReference>
<reference evidence="2" key="1">
    <citation type="journal article" date="2020" name="Fungal Divers.">
        <title>Resolving the Mortierellaceae phylogeny through synthesis of multi-gene phylogenetics and phylogenomics.</title>
        <authorList>
            <person name="Vandepol N."/>
            <person name="Liber J."/>
            <person name="Desiro A."/>
            <person name="Na H."/>
            <person name="Kennedy M."/>
            <person name="Barry K."/>
            <person name="Grigoriev I.V."/>
            <person name="Miller A.N."/>
            <person name="O'Donnell K."/>
            <person name="Stajich J.E."/>
            <person name="Bonito G."/>
        </authorList>
    </citation>
    <scope>NUCLEOTIDE SEQUENCE</scope>
    <source>
        <strain evidence="2">KOD1015</strain>
    </source>
</reference>
<dbReference type="Pfam" id="PF19050">
    <property type="entry name" value="PhoD_2"/>
    <property type="match status" value="1"/>
</dbReference>
<dbReference type="PANTHER" id="PTHR46689:SF1">
    <property type="entry name" value="PHOD-LIKE PHOSPHATASE DOMAIN-CONTAINING PROTEIN"/>
    <property type="match status" value="1"/>
</dbReference>
<organism evidence="2 3">
    <name type="scientific">Lunasporangiospora selenospora</name>
    <dbReference type="NCBI Taxonomy" id="979761"/>
    <lineage>
        <taxon>Eukaryota</taxon>
        <taxon>Fungi</taxon>
        <taxon>Fungi incertae sedis</taxon>
        <taxon>Mucoromycota</taxon>
        <taxon>Mortierellomycotina</taxon>
        <taxon>Mortierellomycetes</taxon>
        <taxon>Mortierellales</taxon>
        <taxon>Mortierellaceae</taxon>
        <taxon>Lunasporangiospora</taxon>
    </lineage>
</organism>
<sequence>VDSWACNIHTEEKRKFVELLQAIAASRDVRVTFVGGDVHIGGAGRLFSTNSTDALRDPYHMTQIVSSAIVNGPPPGAVVKALHKSAKTYALNDFTSEEMTEIFNQDVTGEELEHKMLLNRRNWCEVRELSGIELEFTIRVENPDHVGTKKYPILVHRLEVSEREP</sequence>
<comment type="caution">
    <text evidence="2">The sequence shown here is derived from an EMBL/GenBank/DDBJ whole genome shotgun (WGS) entry which is preliminary data.</text>
</comment>
<dbReference type="AlphaFoldDB" id="A0A9P6FMJ7"/>
<evidence type="ECO:0000313" key="2">
    <source>
        <dbReference type="EMBL" id="KAF9577816.1"/>
    </source>
</evidence>
<dbReference type="OrthoDB" id="9999821at2759"/>
<dbReference type="Gene3D" id="3.60.21.70">
    <property type="entry name" value="PhoD-like phosphatase"/>
    <property type="match status" value="1"/>
</dbReference>
<feature type="non-terminal residue" evidence="2">
    <location>
        <position position="1"/>
    </location>
</feature>
<gene>
    <name evidence="2" type="ORF">BGW38_006733</name>
</gene>
<dbReference type="PANTHER" id="PTHR46689">
    <property type="entry name" value="MEMBRANE PROTEIN, PUTATIVE-RELATED"/>
    <property type="match status" value="1"/>
</dbReference>
<feature type="domain" description="PhoD-like phosphatase" evidence="1">
    <location>
        <begin position="2"/>
        <end position="127"/>
    </location>
</feature>
<evidence type="ECO:0000313" key="3">
    <source>
        <dbReference type="Proteomes" id="UP000780801"/>
    </source>
</evidence>
<keyword evidence="3" id="KW-1185">Reference proteome</keyword>
<name>A0A9P6FMJ7_9FUNG</name>
<dbReference type="InterPro" id="IPR038607">
    <property type="entry name" value="PhoD-like_sf"/>
</dbReference>
<protein>
    <recommendedName>
        <fullName evidence="1">PhoD-like phosphatase domain-containing protein</fullName>
    </recommendedName>
</protein>
<dbReference type="GO" id="GO:0016020">
    <property type="term" value="C:membrane"/>
    <property type="evidence" value="ECO:0007669"/>
    <property type="project" value="TreeGrafter"/>
</dbReference>
<evidence type="ECO:0000259" key="1">
    <source>
        <dbReference type="Pfam" id="PF19050"/>
    </source>
</evidence>
<dbReference type="EMBL" id="JAABOA010004335">
    <property type="protein sequence ID" value="KAF9577816.1"/>
    <property type="molecule type" value="Genomic_DNA"/>
</dbReference>
<dbReference type="InterPro" id="IPR043904">
    <property type="entry name" value="PhoD_2-like"/>
</dbReference>
<proteinExistence type="predicted"/>
<accession>A0A9P6FMJ7</accession>